<dbReference type="Pfam" id="PF03004">
    <property type="entry name" value="Transposase_24"/>
    <property type="match status" value="1"/>
</dbReference>
<comment type="caution">
    <text evidence="6">The sequence shown here is derived from an EMBL/GenBank/DDBJ whole genome shotgun (WGS) entry which is preliminary data.</text>
</comment>
<protein>
    <recommendedName>
        <fullName evidence="5">Ubiquitin-like protease family profile domain-containing protein</fullName>
    </recommendedName>
</protein>
<accession>A0AA88CUX7</accession>
<evidence type="ECO:0000259" key="5">
    <source>
        <dbReference type="PROSITE" id="PS50600"/>
    </source>
</evidence>
<dbReference type="PANTHER" id="PTHR33018:SF34">
    <property type="entry name" value="OS02G0472350 PROTEIN"/>
    <property type="match status" value="1"/>
</dbReference>
<organism evidence="6 7">
    <name type="scientific">Ficus carica</name>
    <name type="common">Common fig</name>
    <dbReference type="NCBI Taxonomy" id="3494"/>
    <lineage>
        <taxon>Eukaryota</taxon>
        <taxon>Viridiplantae</taxon>
        <taxon>Streptophyta</taxon>
        <taxon>Embryophyta</taxon>
        <taxon>Tracheophyta</taxon>
        <taxon>Spermatophyta</taxon>
        <taxon>Magnoliopsida</taxon>
        <taxon>eudicotyledons</taxon>
        <taxon>Gunneridae</taxon>
        <taxon>Pentapetalae</taxon>
        <taxon>rosids</taxon>
        <taxon>fabids</taxon>
        <taxon>Rosales</taxon>
        <taxon>Moraceae</taxon>
        <taxon>Ficeae</taxon>
        <taxon>Ficus</taxon>
    </lineage>
</organism>
<feature type="domain" description="Ubiquitin-like protease family profile" evidence="5">
    <location>
        <begin position="457"/>
        <end position="633"/>
    </location>
</feature>
<feature type="compositionally biased region" description="Low complexity" evidence="4">
    <location>
        <begin position="437"/>
        <end position="449"/>
    </location>
</feature>
<evidence type="ECO:0000313" key="7">
    <source>
        <dbReference type="Proteomes" id="UP001187192"/>
    </source>
</evidence>
<comment type="similarity">
    <text evidence="1">Belongs to the peptidase C48 family.</text>
</comment>
<evidence type="ECO:0000256" key="2">
    <source>
        <dbReference type="ARBA" id="ARBA00022670"/>
    </source>
</evidence>
<dbReference type="GO" id="GO:0008234">
    <property type="term" value="F:cysteine-type peptidase activity"/>
    <property type="evidence" value="ECO:0007669"/>
    <property type="project" value="InterPro"/>
</dbReference>
<sequence>MTRVHQVRTRGQRIEVSFDAKGQPLGKSGDELQSWIGVLAREHIPIWISDFRSADLAPRKELVWMEVVTSFTVDESHKRQVLKSCGESAKGFRYDLYQAFVRDHIDEKNVWQRPPKVVHNYPTITQEDWEKFIQYRRSPEFKRLSEQGSEIRKKSKYGSTGGRDGYRKRDQAHFEKTGKYAERYERWLDMCVKPDGQFKKEEFKNIAETIDILTKALGNAEHSGRIRGQSKFVKQSQYFNLVRPPREKDDVEDMKLKIAALERTVQELCAKHGINRETIPEEMAGPTVDQHNSFKASCTMNEKEAGASDPNPTPNASKEYQLFIPDLVNGGVVLVAIGRAYMDCVPTDTVHGIPLGEENVRVTITVPKINNALLPIPTNEATSIEEAVGGFVAWPKTLVVQTSLSQASKCPNRAPQREAGGSKRTKKRAGRNKLKSQPEVEQQPAQEEPPSFDFDNISFELRPLAFYAQSSMRDDEISANSIMIYIRYLVECCARIGMDQQFEFISPGLVSPVQQNVDRATYVRERADNILQILRNAPKEKRFLMPYNSGQHWILAVIDPWDDSVMYFNPLGNEPGDDFKDLITTALNDWKVLEGSGIRQRRNWQTLIDTVRCPIQEGYVECGYFVLAYMREITFTVDGLDVLQTKDFYTDADMSLVRHEWATFVMRFIQY</sequence>
<dbReference type="Gene3D" id="3.40.395.10">
    <property type="entry name" value="Adenoviral Proteinase, Chain A"/>
    <property type="match status" value="1"/>
</dbReference>
<dbReference type="InterPro" id="IPR058352">
    <property type="entry name" value="DUF8039"/>
</dbReference>
<proteinExistence type="inferred from homology"/>
<feature type="region of interest" description="Disordered" evidence="4">
    <location>
        <begin position="405"/>
        <end position="452"/>
    </location>
</feature>
<keyword evidence="3" id="KW-0378">Hydrolase</keyword>
<dbReference type="GO" id="GO:0006508">
    <property type="term" value="P:proteolysis"/>
    <property type="evidence" value="ECO:0007669"/>
    <property type="project" value="UniProtKB-KW"/>
</dbReference>
<evidence type="ECO:0000256" key="3">
    <source>
        <dbReference type="ARBA" id="ARBA00022801"/>
    </source>
</evidence>
<evidence type="ECO:0000256" key="1">
    <source>
        <dbReference type="ARBA" id="ARBA00005234"/>
    </source>
</evidence>
<dbReference type="PROSITE" id="PS50600">
    <property type="entry name" value="ULP_PROTEASE"/>
    <property type="match status" value="1"/>
</dbReference>
<dbReference type="PANTHER" id="PTHR33018">
    <property type="entry name" value="OS10G0338966 PROTEIN-RELATED"/>
    <property type="match status" value="1"/>
</dbReference>
<keyword evidence="2" id="KW-0645">Protease</keyword>
<dbReference type="InterPro" id="IPR003653">
    <property type="entry name" value="Peptidase_C48_C"/>
</dbReference>
<dbReference type="Proteomes" id="UP001187192">
    <property type="component" value="Unassembled WGS sequence"/>
</dbReference>
<reference evidence="6" key="1">
    <citation type="submission" date="2023-07" db="EMBL/GenBank/DDBJ databases">
        <title>draft genome sequence of fig (Ficus carica).</title>
        <authorList>
            <person name="Takahashi T."/>
            <person name="Nishimura K."/>
        </authorList>
    </citation>
    <scope>NUCLEOTIDE SEQUENCE</scope>
</reference>
<gene>
    <name evidence="6" type="ORF">TIFTF001_049633</name>
</gene>
<feature type="region of interest" description="Disordered" evidence="4">
    <location>
        <begin position="144"/>
        <end position="168"/>
    </location>
</feature>
<dbReference type="SUPFAM" id="SSF54001">
    <property type="entry name" value="Cysteine proteinases"/>
    <property type="match status" value="1"/>
</dbReference>
<evidence type="ECO:0000256" key="4">
    <source>
        <dbReference type="SAM" id="MobiDB-lite"/>
    </source>
</evidence>
<dbReference type="InterPro" id="IPR038765">
    <property type="entry name" value="Papain-like_cys_pep_sf"/>
</dbReference>
<dbReference type="InterPro" id="IPR004252">
    <property type="entry name" value="Probable_transposase_24"/>
</dbReference>
<feature type="compositionally biased region" description="Basic residues" evidence="4">
    <location>
        <begin position="423"/>
        <end position="434"/>
    </location>
</feature>
<keyword evidence="7" id="KW-1185">Reference proteome</keyword>
<dbReference type="Pfam" id="PF26133">
    <property type="entry name" value="DUF8039"/>
    <property type="match status" value="1"/>
</dbReference>
<name>A0AA88CUX7_FICCA</name>
<dbReference type="EMBL" id="BTGU01007311">
    <property type="protein sequence ID" value="GMN30747.1"/>
    <property type="molecule type" value="Genomic_DNA"/>
</dbReference>
<dbReference type="Pfam" id="PF02902">
    <property type="entry name" value="Peptidase_C48"/>
    <property type="match status" value="1"/>
</dbReference>
<evidence type="ECO:0000313" key="6">
    <source>
        <dbReference type="EMBL" id="GMN30747.1"/>
    </source>
</evidence>
<dbReference type="AlphaFoldDB" id="A0AA88CUX7"/>